<proteinExistence type="predicted"/>
<accession>A0A8S5NPH6</accession>
<name>A0A8S5NPH6_9CAUD</name>
<organism evidence="1">
    <name type="scientific">Myoviridae sp. ct2th6</name>
    <dbReference type="NCBI Taxonomy" id="2826606"/>
    <lineage>
        <taxon>Viruses</taxon>
        <taxon>Duplodnaviria</taxon>
        <taxon>Heunggongvirae</taxon>
        <taxon>Uroviricota</taxon>
        <taxon>Caudoviricetes</taxon>
    </lineage>
</organism>
<protein>
    <submittedName>
        <fullName evidence="1">Uncharacterized protein</fullName>
    </submittedName>
</protein>
<reference evidence="1" key="1">
    <citation type="journal article" date="2021" name="Proc. Natl. Acad. Sci. U.S.A.">
        <title>A Catalog of Tens of Thousands of Viruses from Human Metagenomes Reveals Hidden Associations with Chronic Diseases.</title>
        <authorList>
            <person name="Tisza M.J."/>
            <person name="Buck C.B."/>
        </authorList>
    </citation>
    <scope>NUCLEOTIDE SEQUENCE</scope>
    <source>
        <strain evidence="1">Ct2th6</strain>
    </source>
</reference>
<evidence type="ECO:0000313" key="1">
    <source>
        <dbReference type="EMBL" id="DAD96128.1"/>
    </source>
</evidence>
<dbReference type="EMBL" id="BK015209">
    <property type="protein sequence ID" value="DAD96128.1"/>
    <property type="molecule type" value="Genomic_DNA"/>
</dbReference>
<sequence length="257" mass="27615">MGTLTKKLHILKTGGTEETCNIYTTAEEVGGSPYLALEVDGAKGYVKLGSTTDANATHLRVEKDGVIYAAWKEAVTYVNVTITQSANQTIHVYTPQKSGGTDHTSSFTIPKGTSYEAEVIAADGYTAGTLNVNAGGRINSDMTFSASGATSSVPTGSQIITVDNGELAEITIPDGVRVVEVSGNYIGVTPNKKYELTGWIQFIHHGDDEGEPFLRNIRSDVYWVGKSPEEYPDTMGISYTVYWSPAINAHKPSVTDY</sequence>